<keyword evidence="2" id="KW-1185">Reference proteome</keyword>
<accession>A0ACB8ENA5</accession>
<sequence>MLIVFSSDLGEEELKCAFGLLGRTYPYSIAGSDGSISASVASIQPQASSSSAPSSPGSRHSVSTLKKWLTNPVRKLSAGGLPRGDRPLRKAEGRMRRHGRQEDRKSIDLGLLGQVEGPFAVPREPIGTLLHRDQKQCSKTYKVKRGFQNTFGILHRCSMSPILVHLNCSNPA</sequence>
<gene>
    <name evidence="1" type="ORF">K3G42_033434</name>
</gene>
<name>A0ACB8ENA5_9SAUR</name>
<organism evidence="1 2">
    <name type="scientific">Sphaerodactylus townsendi</name>
    <dbReference type="NCBI Taxonomy" id="933632"/>
    <lineage>
        <taxon>Eukaryota</taxon>
        <taxon>Metazoa</taxon>
        <taxon>Chordata</taxon>
        <taxon>Craniata</taxon>
        <taxon>Vertebrata</taxon>
        <taxon>Euteleostomi</taxon>
        <taxon>Lepidosauria</taxon>
        <taxon>Squamata</taxon>
        <taxon>Bifurcata</taxon>
        <taxon>Gekkota</taxon>
        <taxon>Sphaerodactylidae</taxon>
        <taxon>Sphaerodactylus</taxon>
    </lineage>
</organism>
<protein>
    <submittedName>
        <fullName evidence="1">Uncharacterized protein</fullName>
    </submittedName>
</protein>
<dbReference type="Proteomes" id="UP000827872">
    <property type="component" value="Linkage Group LG03"/>
</dbReference>
<comment type="caution">
    <text evidence="1">The sequence shown here is derived from an EMBL/GenBank/DDBJ whole genome shotgun (WGS) entry which is preliminary data.</text>
</comment>
<evidence type="ECO:0000313" key="1">
    <source>
        <dbReference type="EMBL" id="KAH7994186.1"/>
    </source>
</evidence>
<dbReference type="EMBL" id="CM037616">
    <property type="protein sequence ID" value="KAH7994186.1"/>
    <property type="molecule type" value="Genomic_DNA"/>
</dbReference>
<proteinExistence type="predicted"/>
<evidence type="ECO:0000313" key="2">
    <source>
        <dbReference type="Proteomes" id="UP000827872"/>
    </source>
</evidence>
<reference evidence="1" key="1">
    <citation type="submission" date="2021-08" db="EMBL/GenBank/DDBJ databases">
        <title>The first chromosome-level gecko genome reveals the dynamic sex chromosomes of Neotropical dwarf geckos (Sphaerodactylidae: Sphaerodactylus).</title>
        <authorList>
            <person name="Pinto B.J."/>
            <person name="Keating S.E."/>
            <person name="Gamble T."/>
        </authorList>
    </citation>
    <scope>NUCLEOTIDE SEQUENCE</scope>
    <source>
        <strain evidence="1">TG3544</strain>
    </source>
</reference>